<organism evidence="3 4">
    <name type="scientific">Nonomuraea monospora</name>
    <dbReference type="NCBI Taxonomy" id="568818"/>
    <lineage>
        <taxon>Bacteria</taxon>
        <taxon>Bacillati</taxon>
        <taxon>Actinomycetota</taxon>
        <taxon>Actinomycetes</taxon>
        <taxon>Streptosporangiales</taxon>
        <taxon>Streptosporangiaceae</taxon>
        <taxon>Nonomuraea</taxon>
    </lineage>
</organism>
<evidence type="ECO:0000256" key="1">
    <source>
        <dbReference type="SAM" id="MobiDB-lite"/>
    </source>
</evidence>
<feature type="domain" description="Mycothiol-dependent maleylpyruvate isomerase metal-binding" evidence="2">
    <location>
        <begin position="13"/>
        <end position="150"/>
    </location>
</feature>
<name>A0ABN3CF42_9ACTN</name>
<evidence type="ECO:0000259" key="2">
    <source>
        <dbReference type="Pfam" id="PF11716"/>
    </source>
</evidence>
<feature type="compositionally biased region" description="Low complexity" evidence="1">
    <location>
        <begin position="197"/>
        <end position="218"/>
    </location>
</feature>
<dbReference type="InterPro" id="IPR024344">
    <property type="entry name" value="MDMPI_metal-binding"/>
</dbReference>
<dbReference type="InterPro" id="IPR034660">
    <property type="entry name" value="DinB/YfiT-like"/>
</dbReference>
<keyword evidence="4" id="KW-1185">Reference proteome</keyword>
<dbReference type="InterPro" id="IPR017517">
    <property type="entry name" value="Maleyloyr_isom"/>
</dbReference>
<dbReference type="SUPFAM" id="SSF109854">
    <property type="entry name" value="DinB/YfiT-like putative metalloenzymes"/>
    <property type="match status" value="1"/>
</dbReference>
<dbReference type="EMBL" id="BAAAQX010000007">
    <property type="protein sequence ID" value="GAA2208010.1"/>
    <property type="molecule type" value="Genomic_DNA"/>
</dbReference>
<evidence type="ECO:0000313" key="3">
    <source>
        <dbReference type="EMBL" id="GAA2208010.1"/>
    </source>
</evidence>
<proteinExistence type="predicted"/>
<accession>A0ABN3CF42</accession>
<dbReference type="Pfam" id="PF11716">
    <property type="entry name" value="MDMPI_N"/>
    <property type="match status" value="1"/>
</dbReference>
<dbReference type="NCBIfam" id="TIGR03083">
    <property type="entry name" value="maleylpyruvate isomerase family mycothiol-dependent enzyme"/>
    <property type="match status" value="1"/>
</dbReference>
<reference evidence="3 4" key="1">
    <citation type="journal article" date="2019" name="Int. J. Syst. Evol. Microbiol.">
        <title>The Global Catalogue of Microorganisms (GCM) 10K type strain sequencing project: providing services to taxonomists for standard genome sequencing and annotation.</title>
        <authorList>
            <consortium name="The Broad Institute Genomics Platform"/>
            <consortium name="The Broad Institute Genome Sequencing Center for Infectious Disease"/>
            <person name="Wu L."/>
            <person name="Ma J."/>
        </authorList>
    </citation>
    <scope>NUCLEOTIDE SEQUENCE [LARGE SCALE GENOMIC DNA]</scope>
    <source>
        <strain evidence="3 4">JCM 16114</strain>
    </source>
</reference>
<feature type="compositionally biased region" description="Low complexity" evidence="1">
    <location>
        <begin position="261"/>
        <end position="273"/>
    </location>
</feature>
<dbReference type="Proteomes" id="UP001499843">
    <property type="component" value="Unassembled WGS sequence"/>
</dbReference>
<sequence length="361" mass="36613">MNMTVLPALQAELAAATNQLLATAASLSDADVAAPSLLPGWTRGHVLTHLARNADSYVNLLTWAKTGIRTPQYISYEARAAEIEATARRPAARLLADVEDGAARFAAAVRDLPEHAWRAPVQGMRPPPHPAWYVLVRRLREVGFHHVDLAAGFGPANWPASFVRRELHDCLRTWPPDHATIGEIVILDRTPSGPGTGALSHGGAAAHSTRPGASSSAGTPGGQASGTTPSTTTAGGGAPGTAPPTTTAGGGAPGTAPPTDTPDAAPPADAASGRAPNSALLAGAGTAEVWPGLGHGPAVTGTPRDLLAWLTGRSGGQGVSLLPAGQSHVPGPGGVDLPKPPPWLSMTAPADLPATPPKDYP</sequence>
<comment type="caution">
    <text evidence="3">The sequence shown here is derived from an EMBL/GenBank/DDBJ whole genome shotgun (WGS) entry which is preliminary data.</text>
</comment>
<feature type="region of interest" description="Disordered" evidence="1">
    <location>
        <begin position="318"/>
        <end position="361"/>
    </location>
</feature>
<feature type="region of interest" description="Disordered" evidence="1">
    <location>
        <begin position="192"/>
        <end position="276"/>
    </location>
</feature>
<evidence type="ECO:0000313" key="4">
    <source>
        <dbReference type="Proteomes" id="UP001499843"/>
    </source>
</evidence>
<gene>
    <name evidence="3" type="ORF">GCM10009850_034680</name>
</gene>
<dbReference type="Gene3D" id="1.20.120.450">
    <property type="entry name" value="dinb family like domain"/>
    <property type="match status" value="1"/>
</dbReference>
<protein>
    <recommendedName>
        <fullName evidence="2">Mycothiol-dependent maleylpyruvate isomerase metal-binding domain-containing protein</fullName>
    </recommendedName>
</protein>